<keyword evidence="5" id="KW-0378">Hydrolase</keyword>
<evidence type="ECO:0000313" key="9">
    <source>
        <dbReference type="EMBL" id="KKS84962.1"/>
    </source>
</evidence>
<dbReference type="InterPro" id="IPR002716">
    <property type="entry name" value="PIN_dom"/>
</dbReference>
<name>A0A0G1CHG9_9BACT</name>
<dbReference type="InterPro" id="IPR050556">
    <property type="entry name" value="Type_II_TA_system_RNase"/>
</dbReference>
<protein>
    <submittedName>
        <fullName evidence="9">PilT protein domain protein</fullName>
    </submittedName>
</protein>
<comment type="similarity">
    <text evidence="7">Belongs to the PINc/VapC protein family.</text>
</comment>
<evidence type="ECO:0000256" key="2">
    <source>
        <dbReference type="ARBA" id="ARBA00022649"/>
    </source>
</evidence>
<keyword evidence="3" id="KW-0540">Nuclease</keyword>
<evidence type="ECO:0000256" key="5">
    <source>
        <dbReference type="ARBA" id="ARBA00022801"/>
    </source>
</evidence>
<dbReference type="PANTHER" id="PTHR33653:SF1">
    <property type="entry name" value="RIBONUCLEASE VAPC2"/>
    <property type="match status" value="1"/>
</dbReference>
<proteinExistence type="inferred from homology"/>
<keyword evidence="6" id="KW-0460">Magnesium</keyword>
<comment type="cofactor">
    <cofactor evidence="1">
        <name>Mg(2+)</name>
        <dbReference type="ChEBI" id="CHEBI:18420"/>
    </cofactor>
</comment>
<accession>A0A0G1CHG9</accession>
<dbReference type="AlphaFoldDB" id="A0A0G1CHG9"/>
<evidence type="ECO:0000256" key="4">
    <source>
        <dbReference type="ARBA" id="ARBA00022723"/>
    </source>
</evidence>
<comment type="caution">
    <text evidence="9">The sequence shown here is derived from an EMBL/GenBank/DDBJ whole genome shotgun (WGS) entry which is preliminary data.</text>
</comment>
<feature type="domain" description="PIN" evidence="8">
    <location>
        <begin position="3"/>
        <end position="122"/>
    </location>
</feature>
<dbReference type="GO" id="GO:0004518">
    <property type="term" value="F:nuclease activity"/>
    <property type="evidence" value="ECO:0007669"/>
    <property type="project" value="UniProtKB-KW"/>
</dbReference>
<evidence type="ECO:0000259" key="8">
    <source>
        <dbReference type="Pfam" id="PF01850"/>
    </source>
</evidence>
<dbReference type="InterPro" id="IPR029060">
    <property type="entry name" value="PIN-like_dom_sf"/>
</dbReference>
<sequence>MKYLVDSDITISYLNGREEAGDFLQKIRGKFGLSVISLGEILEGVYGEANEEKRLADIKDFLTKAKLLNVDRKVAQEFAKSRSVLRKKGDLLDNMDLLIASTALIYDLILLTKNKRHFGRLKELKLIEL</sequence>
<dbReference type="GO" id="GO:0016787">
    <property type="term" value="F:hydrolase activity"/>
    <property type="evidence" value="ECO:0007669"/>
    <property type="project" value="UniProtKB-KW"/>
</dbReference>
<evidence type="ECO:0000256" key="6">
    <source>
        <dbReference type="ARBA" id="ARBA00022842"/>
    </source>
</evidence>
<dbReference type="Gene3D" id="3.40.50.1010">
    <property type="entry name" value="5'-nuclease"/>
    <property type="match status" value="1"/>
</dbReference>
<dbReference type="PANTHER" id="PTHR33653">
    <property type="entry name" value="RIBONUCLEASE VAPC2"/>
    <property type="match status" value="1"/>
</dbReference>
<reference evidence="9 10" key="1">
    <citation type="journal article" date="2015" name="Nature">
        <title>rRNA introns, odd ribosomes, and small enigmatic genomes across a large radiation of phyla.</title>
        <authorList>
            <person name="Brown C.T."/>
            <person name="Hug L.A."/>
            <person name="Thomas B.C."/>
            <person name="Sharon I."/>
            <person name="Castelle C.J."/>
            <person name="Singh A."/>
            <person name="Wilkins M.J."/>
            <person name="Williams K.H."/>
            <person name="Banfield J.F."/>
        </authorList>
    </citation>
    <scope>NUCLEOTIDE SEQUENCE [LARGE SCALE GENOMIC DNA]</scope>
</reference>
<evidence type="ECO:0000256" key="7">
    <source>
        <dbReference type="ARBA" id="ARBA00038093"/>
    </source>
</evidence>
<dbReference type="CDD" id="cd09881">
    <property type="entry name" value="PIN_VapC4-5_FitB-like"/>
    <property type="match status" value="1"/>
</dbReference>
<keyword evidence="4" id="KW-0479">Metal-binding</keyword>
<dbReference type="GO" id="GO:0046872">
    <property type="term" value="F:metal ion binding"/>
    <property type="evidence" value="ECO:0007669"/>
    <property type="project" value="UniProtKB-KW"/>
</dbReference>
<organism evidence="9 10">
    <name type="scientific">Candidatus Gottesmanbacteria bacterium GW2011_GWA1_43_11</name>
    <dbReference type="NCBI Taxonomy" id="1618436"/>
    <lineage>
        <taxon>Bacteria</taxon>
        <taxon>Candidatus Gottesmaniibacteriota</taxon>
    </lineage>
</organism>
<dbReference type="EMBL" id="LCFB01000012">
    <property type="protein sequence ID" value="KKS84962.1"/>
    <property type="molecule type" value="Genomic_DNA"/>
</dbReference>
<evidence type="ECO:0000256" key="3">
    <source>
        <dbReference type="ARBA" id="ARBA00022722"/>
    </source>
</evidence>
<keyword evidence="2" id="KW-1277">Toxin-antitoxin system</keyword>
<evidence type="ECO:0000313" key="10">
    <source>
        <dbReference type="Proteomes" id="UP000034543"/>
    </source>
</evidence>
<dbReference type="STRING" id="1618436.UV59_C0012G0055"/>
<dbReference type="SUPFAM" id="SSF88723">
    <property type="entry name" value="PIN domain-like"/>
    <property type="match status" value="1"/>
</dbReference>
<evidence type="ECO:0000256" key="1">
    <source>
        <dbReference type="ARBA" id="ARBA00001946"/>
    </source>
</evidence>
<dbReference type="Pfam" id="PF01850">
    <property type="entry name" value="PIN"/>
    <property type="match status" value="1"/>
</dbReference>
<gene>
    <name evidence="9" type="ORF">UV59_C0012G0055</name>
</gene>
<dbReference type="Proteomes" id="UP000034543">
    <property type="component" value="Unassembled WGS sequence"/>
</dbReference>